<keyword evidence="5 9" id="KW-0448">Lipopolysaccharide biosynthesis</keyword>
<evidence type="ECO:0000256" key="8">
    <source>
        <dbReference type="ARBA" id="ARBA00023315"/>
    </source>
</evidence>
<reference evidence="10 11" key="1">
    <citation type="submission" date="2018-06" db="EMBL/GenBank/DDBJ databases">
        <authorList>
            <consortium name="Pathogen Informatics"/>
            <person name="Doyle S."/>
        </authorList>
    </citation>
    <scope>NUCLEOTIDE SEQUENCE [LARGE SCALE GENOMIC DNA]</scope>
    <source>
        <strain evidence="10 11">NCTC12151</strain>
    </source>
</reference>
<accession>A0A2X4VC60</accession>
<evidence type="ECO:0000256" key="1">
    <source>
        <dbReference type="ARBA" id="ARBA00022475"/>
    </source>
</evidence>
<dbReference type="GO" id="GO:0005886">
    <property type="term" value="C:plasma membrane"/>
    <property type="evidence" value="ECO:0007669"/>
    <property type="project" value="UniProtKB-SubCell"/>
</dbReference>
<sequence length="312" mass="36479">MAKNHVHPHFTHDLLHPRYWTLWLGIGALYAITLLPYPTINWLGRKVGHLAKRLMKRRRVISRRNLELCFPDASVEQREEWLVKNFESTGMALFETGMAWFWPNWRIERWCKVQGLDYLLNAAKEKRGGIVIGIHFLTLELGARIVGLYTPGVGVYRPHDNRLMDWLQTWGRLRSNKYMLDRRDIKGMIRSLKQGELLWYAPDHDYGRRNSVFAPFFAVEKAATTIGTSILVRSARPQLIPFTPMRNRDNGGYTVVVNAPLEGFPIDDEQAAATFMNRAIEKQIMLAPEQYMWLHRRFKTRPEGEPSLYQCR</sequence>
<dbReference type="InterPro" id="IPR011920">
    <property type="entry name" value="Lipid_A_LpxL_LpxP"/>
</dbReference>
<dbReference type="PANTHER" id="PTHR30606">
    <property type="entry name" value="LIPID A BIOSYNTHESIS LAUROYL ACYLTRANSFERASE"/>
    <property type="match status" value="1"/>
</dbReference>
<keyword evidence="8 9" id="KW-0012">Acyltransferase</keyword>
<evidence type="ECO:0000256" key="5">
    <source>
        <dbReference type="ARBA" id="ARBA00022985"/>
    </source>
</evidence>
<evidence type="ECO:0000313" key="10">
    <source>
        <dbReference type="EMBL" id="SQI42880.1"/>
    </source>
</evidence>
<dbReference type="AlphaFoldDB" id="A0A2X4VC60"/>
<name>A0A2X4VC60_9GAMM</name>
<feature type="short sequence motif" description="HXXXXD motif" evidence="9">
    <location>
        <begin position="135"/>
        <end position="140"/>
    </location>
</feature>
<dbReference type="GO" id="GO:0036104">
    <property type="term" value="P:Kdo2-lipid A biosynthetic process"/>
    <property type="evidence" value="ECO:0007669"/>
    <property type="project" value="UniProtKB-UniRule"/>
</dbReference>
<dbReference type="KEGG" id="lri:NCTC12151_02773"/>
<keyword evidence="1 9" id="KW-1003">Cell membrane</keyword>
<dbReference type="Proteomes" id="UP000249005">
    <property type="component" value="Chromosome 1"/>
</dbReference>
<comment type="pathway">
    <text evidence="9">Glycolipid biosynthesis; KDO(2)-lipid A biosynthesis; KDO(2)-lipid A from CMP-3-deoxy-D-manno-octulosonate and lipid IV(A): step 3/4.</text>
</comment>
<comment type="pathway">
    <text evidence="9">Bacterial outer membrane biogenesis; lipopolysaccharide biosynthesis.</text>
</comment>
<dbReference type="HAMAP" id="MF_01942">
    <property type="entry name" value="Lipid_A_LpxL_LpxP"/>
    <property type="match status" value="1"/>
</dbReference>
<dbReference type="EC" id="2.3.1.241" evidence="9"/>
<keyword evidence="6 9" id="KW-1133">Transmembrane helix</keyword>
<protein>
    <recommendedName>
        <fullName evidence="9">Lipid A biosynthesis acyltransferase</fullName>
        <ecNumber evidence="9">2.3.1.241</ecNumber>
    </recommendedName>
    <alternativeName>
        <fullName evidence="9">Kdo(2)-lipid IV(A) acyltransferase</fullName>
    </alternativeName>
</protein>
<feature type="transmembrane region" description="Helical" evidence="9">
    <location>
        <begin position="20"/>
        <end position="43"/>
    </location>
</feature>
<organism evidence="10 11">
    <name type="scientific">Leminorella richardii</name>
    <dbReference type="NCBI Taxonomy" id="158841"/>
    <lineage>
        <taxon>Bacteria</taxon>
        <taxon>Pseudomonadati</taxon>
        <taxon>Pseudomonadota</taxon>
        <taxon>Gammaproteobacteria</taxon>
        <taxon>Enterobacterales</taxon>
        <taxon>Budviciaceae</taxon>
        <taxon>Leminorella</taxon>
    </lineage>
</organism>
<comment type="function">
    <text evidence="9">Catalyzes the transfer of an acyl chain from an acyl-[acyl-carrier-protein] (ACP) to a Kdo(2)-lipid IV(A) to form a Kdo(2)-(acyl)-lipid IV(A).</text>
</comment>
<dbReference type="CDD" id="cd07984">
    <property type="entry name" value="LPLAT_LABLAT-like"/>
    <property type="match status" value="1"/>
</dbReference>
<dbReference type="GO" id="GO:0009103">
    <property type="term" value="P:lipopolysaccharide biosynthetic process"/>
    <property type="evidence" value="ECO:0007669"/>
    <property type="project" value="UniProtKB-UniRule"/>
</dbReference>
<evidence type="ECO:0000256" key="4">
    <source>
        <dbReference type="ARBA" id="ARBA00022692"/>
    </source>
</evidence>
<keyword evidence="2 9" id="KW-0997">Cell inner membrane</keyword>
<dbReference type="UniPathway" id="UPA00030"/>
<dbReference type="GO" id="GO:0008913">
    <property type="term" value="F:Kdo2-lipid IVA acyltransferase activity"/>
    <property type="evidence" value="ECO:0007669"/>
    <property type="project" value="UniProtKB-EC"/>
</dbReference>
<dbReference type="NCBIfam" id="NF005340">
    <property type="entry name" value="PRK06860.1"/>
    <property type="match status" value="1"/>
</dbReference>
<dbReference type="OrthoDB" id="9803456at2"/>
<comment type="catalytic activity">
    <reaction evidence="9">
        <text>an alpha-Kdo-(2-&gt;4)-alpha-Kdo-(2-&gt;6)-lipid IVA + a fatty acyl-[ACP] = an alpha-Kdo-(2-&gt;4)-alpha-Kdo-(2-&gt;6)-(acyl)-lipid IVA + holo-[ACP]</text>
        <dbReference type="Rhea" id="RHEA:69396"/>
        <dbReference type="Rhea" id="RHEA-COMP:9685"/>
        <dbReference type="Rhea" id="RHEA-COMP:14125"/>
        <dbReference type="ChEBI" id="CHEBI:64479"/>
        <dbReference type="ChEBI" id="CHEBI:138651"/>
        <dbReference type="ChEBI" id="CHEBI:176429"/>
        <dbReference type="ChEBI" id="CHEBI:176430"/>
        <dbReference type="EC" id="2.3.1.241"/>
    </reaction>
</comment>
<dbReference type="Pfam" id="PF03279">
    <property type="entry name" value="Lip_A_acyltrans"/>
    <property type="match status" value="1"/>
</dbReference>
<proteinExistence type="inferred from homology"/>
<dbReference type="EMBL" id="LS483470">
    <property type="protein sequence ID" value="SQI42880.1"/>
    <property type="molecule type" value="Genomic_DNA"/>
</dbReference>
<evidence type="ECO:0000256" key="6">
    <source>
        <dbReference type="ARBA" id="ARBA00022989"/>
    </source>
</evidence>
<dbReference type="NCBIfam" id="TIGR02207">
    <property type="entry name" value="lipid_A_htrB"/>
    <property type="match status" value="1"/>
</dbReference>
<evidence type="ECO:0000256" key="2">
    <source>
        <dbReference type="ARBA" id="ARBA00022519"/>
    </source>
</evidence>
<dbReference type="UniPathway" id="UPA00360">
    <property type="reaction ID" value="UER00485"/>
</dbReference>
<dbReference type="PANTHER" id="PTHR30606:SF9">
    <property type="entry name" value="LIPID A BIOSYNTHESIS LAUROYLTRANSFERASE"/>
    <property type="match status" value="1"/>
</dbReference>
<comment type="similarity">
    <text evidence="9">Belongs to the LpxL/LpxM/LpxP family.</text>
</comment>
<dbReference type="PIRSF" id="PIRSF026649">
    <property type="entry name" value="MsbB"/>
    <property type="match status" value="1"/>
</dbReference>
<keyword evidence="11" id="KW-1185">Reference proteome</keyword>
<evidence type="ECO:0000256" key="7">
    <source>
        <dbReference type="ARBA" id="ARBA00023136"/>
    </source>
</evidence>
<evidence type="ECO:0000256" key="3">
    <source>
        <dbReference type="ARBA" id="ARBA00022679"/>
    </source>
</evidence>
<keyword evidence="4 9" id="KW-0812">Transmembrane</keyword>
<dbReference type="InterPro" id="IPR004960">
    <property type="entry name" value="LipA_acyltrans"/>
</dbReference>
<keyword evidence="3 9" id="KW-0808">Transferase</keyword>
<evidence type="ECO:0000313" key="11">
    <source>
        <dbReference type="Proteomes" id="UP000249005"/>
    </source>
</evidence>
<dbReference type="RefSeq" id="WP_111741162.1">
    <property type="nucleotide sequence ID" value="NZ_LR698987.1"/>
</dbReference>
<dbReference type="GO" id="GO:0009245">
    <property type="term" value="P:lipid A biosynthetic process"/>
    <property type="evidence" value="ECO:0007669"/>
    <property type="project" value="InterPro"/>
</dbReference>
<comment type="subcellular location">
    <subcellularLocation>
        <location evidence="9">Cell inner membrane</location>
        <topology evidence="9">Single-pass membrane protein</topology>
    </subcellularLocation>
</comment>
<gene>
    <name evidence="10" type="primary">htrB_2</name>
    <name evidence="9" type="synonym">lpxL</name>
    <name evidence="10" type="ORF">NCTC12151_02773</name>
</gene>
<evidence type="ECO:0000256" key="9">
    <source>
        <dbReference type="HAMAP-Rule" id="MF_01942"/>
    </source>
</evidence>
<keyword evidence="7 9" id="KW-0472">Membrane</keyword>